<organism evidence="3 4">
    <name type="scientific">Musa acuminata subsp. malaccensis</name>
    <name type="common">Wild banana</name>
    <name type="synonym">Musa malaccensis</name>
    <dbReference type="NCBI Taxonomy" id="214687"/>
    <lineage>
        <taxon>Eukaryota</taxon>
        <taxon>Viridiplantae</taxon>
        <taxon>Streptophyta</taxon>
        <taxon>Embryophyta</taxon>
        <taxon>Tracheophyta</taxon>
        <taxon>Spermatophyta</taxon>
        <taxon>Magnoliopsida</taxon>
        <taxon>Liliopsida</taxon>
        <taxon>Zingiberales</taxon>
        <taxon>Musaceae</taxon>
        <taxon>Musa</taxon>
    </lineage>
</organism>
<dbReference type="Proteomes" id="UP000012960">
    <property type="component" value="Unplaced"/>
</dbReference>
<sequence>MDNTTLAVGCQPCNAHNAAMTEALAILEALKYAASMGWENILLQSDAQPIINYIHGSQQVPWQLQAIISDVKLLLSQLTFFSAGFIPRSLNCKAHQLASIGRTNRNKVCECPNAARAVALFTGEEKVN</sequence>
<dbReference type="SUPFAM" id="SSF53098">
    <property type="entry name" value="Ribonuclease H-like"/>
    <property type="match status" value="1"/>
</dbReference>
<proteinExistence type="predicted"/>
<reference evidence="2" key="1">
    <citation type="submission" date="2021-03" db="EMBL/GenBank/DDBJ databases">
        <authorList>
            <consortium name="Genoscope - CEA"/>
            <person name="William W."/>
        </authorList>
    </citation>
    <scope>NUCLEOTIDE SEQUENCE</scope>
    <source>
        <strain evidence="2">Doubled-haploid Pahang</strain>
    </source>
</reference>
<dbReference type="AlphaFoldDB" id="A0A804IWD7"/>
<reference evidence="3" key="2">
    <citation type="submission" date="2021-05" db="UniProtKB">
        <authorList>
            <consortium name="EnsemblPlants"/>
        </authorList>
    </citation>
    <scope>IDENTIFICATION</scope>
    <source>
        <strain evidence="3">subsp. malaccensis</strain>
    </source>
</reference>
<dbReference type="GO" id="GO:0004523">
    <property type="term" value="F:RNA-DNA hybrid ribonuclease activity"/>
    <property type="evidence" value="ECO:0007669"/>
    <property type="project" value="InterPro"/>
</dbReference>
<dbReference type="PANTHER" id="PTHR47723">
    <property type="entry name" value="OS05G0353850 PROTEIN"/>
    <property type="match status" value="1"/>
</dbReference>
<dbReference type="EnsemblPlants" id="Ma04_t32200.1">
    <property type="protein sequence ID" value="Ma04_p32200.1"/>
    <property type="gene ID" value="Ma04_g32200"/>
</dbReference>
<evidence type="ECO:0000313" key="2">
    <source>
        <dbReference type="EMBL" id="CAG1844027.1"/>
    </source>
</evidence>
<accession>A0A804IWD7</accession>
<evidence type="ECO:0000313" key="3">
    <source>
        <dbReference type="EnsemblPlants" id="Ma04_p32200.1"/>
    </source>
</evidence>
<dbReference type="InParanoid" id="A0A804IWD7"/>
<dbReference type="Gramene" id="Ma04_t32200.1">
    <property type="protein sequence ID" value="Ma04_p32200.1"/>
    <property type="gene ID" value="Ma04_g32200"/>
</dbReference>
<dbReference type="PANTHER" id="PTHR47723:SF19">
    <property type="entry name" value="POLYNUCLEOTIDYL TRANSFERASE, RIBONUCLEASE H-LIKE SUPERFAMILY PROTEIN"/>
    <property type="match status" value="1"/>
</dbReference>
<evidence type="ECO:0000259" key="1">
    <source>
        <dbReference type="Pfam" id="PF13456"/>
    </source>
</evidence>
<dbReference type="EMBL" id="HG996469">
    <property type="protein sequence ID" value="CAG1844027.1"/>
    <property type="molecule type" value="Genomic_DNA"/>
</dbReference>
<dbReference type="InterPro" id="IPR053151">
    <property type="entry name" value="RNase_H-like"/>
</dbReference>
<name>A0A804IWD7_MUSAM</name>
<dbReference type="GO" id="GO:0003676">
    <property type="term" value="F:nucleic acid binding"/>
    <property type="evidence" value="ECO:0007669"/>
    <property type="project" value="InterPro"/>
</dbReference>
<dbReference type="OMA" id="WENILLQ"/>
<dbReference type="InterPro" id="IPR002156">
    <property type="entry name" value="RNaseH_domain"/>
</dbReference>
<dbReference type="InterPro" id="IPR044730">
    <property type="entry name" value="RNase_H-like_dom_plant"/>
</dbReference>
<dbReference type="Gene3D" id="3.30.420.10">
    <property type="entry name" value="Ribonuclease H-like superfamily/Ribonuclease H"/>
    <property type="match status" value="1"/>
</dbReference>
<dbReference type="InterPro" id="IPR036397">
    <property type="entry name" value="RNaseH_sf"/>
</dbReference>
<dbReference type="Pfam" id="PF13456">
    <property type="entry name" value="RVT_3"/>
    <property type="match status" value="1"/>
</dbReference>
<protein>
    <submittedName>
        <fullName evidence="2">(wild Malaysian banana) hypothetical protein</fullName>
    </submittedName>
</protein>
<gene>
    <name evidence="2" type="ORF">GSMUA_138220.1</name>
</gene>
<dbReference type="InterPro" id="IPR012337">
    <property type="entry name" value="RNaseH-like_sf"/>
</dbReference>
<evidence type="ECO:0000313" key="4">
    <source>
        <dbReference type="Proteomes" id="UP000012960"/>
    </source>
</evidence>
<keyword evidence="4" id="KW-1185">Reference proteome</keyword>
<dbReference type="CDD" id="cd06222">
    <property type="entry name" value="RNase_H_like"/>
    <property type="match status" value="1"/>
</dbReference>
<feature type="domain" description="RNase H type-1" evidence="1">
    <location>
        <begin position="8"/>
        <end position="99"/>
    </location>
</feature>